<dbReference type="EMBL" id="JAVDWN010000005">
    <property type="protein sequence ID" value="MDR7163921.1"/>
    <property type="molecule type" value="Genomic_DNA"/>
</dbReference>
<evidence type="ECO:0000313" key="2">
    <source>
        <dbReference type="Proteomes" id="UP001262032"/>
    </source>
</evidence>
<sequence>MESNTNYDMAFSAARRLFTFMGRAGTDPTEVRVAKEIFRWTAAAAGASVVAVVVLQSCAVQGE</sequence>
<gene>
    <name evidence="1" type="ORF">J2X12_001936</name>
</gene>
<evidence type="ECO:0000313" key="1">
    <source>
        <dbReference type="EMBL" id="MDR7163921.1"/>
    </source>
</evidence>
<organism evidence="1 2">
    <name type="scientific">Pseudarthrobacter oxydans</name>
    <name type="common">Arthrobacter oxydans</name>
    <dbReference type="NCBI Taxonomy" id="1671"/>
    <lineage>
        <taxon>Bacteria</taxon>
        <taxon>Bacillati</taxon>
        <taxon>Actinomycetota</taxon>
        <taxon>Actinomycetes</taxon>
        <taxon>Micrococcales</taxon>
        <taxon>Micrococcaceae</taxon>
        <taxon>Pseudarthrobacter</taxon>
    </lineage>
</organism>
<proteinExistence type="predicted"/>
<name>A0AAW8N8X8_PSEOX</name>
<protein>
    <submittedName>
        <fullName evidence="1">Tfp pilus assembly protein PilX</fullName>
    </submittedName>
</protein>
<reference evidence="1" key="1">
    <citation type="submission" date="2023-07" db="EMBL/GenBank/DDBJ databases">
        <title>Sorghum-associated microbial communities from plants grown in Nebraska, USA.</title>
        <authorList>
            <person name="Schachtman D."/>
        </authorList>
    </citation>
    <scope>NUCLEOTIDE SEQUENCE</scope>
    <source>
        <strain evidence="1">BE261</strain>
    </source>
</reference>
<accession>A0AAW8N8X8</accession>
<dbReference type="AlphaFoldDB" id="A0AAW8N8X8"/>
<dbReference type="Proteomes" id="UP001262032">
    <property type="component" value="Unassembled WGS sequence"/>
</dbReference>
<comment type="caution">
    <text evidence="1">The sequence shown here is derived from an EMBL/GenBank/DDBJ whole genome shotgun (WGS) entry which is preliminary data.</text>
</comment>